<protein>
    <recommendedName>
        <fullName evidence="6">Ankyrin repeat protein</fullName>
    </recommendedName>
</protein>
<dbReference type="STRING" id="2594813.A0A395ML24"/>
<dbReference type="EMBL" id="PXXK01000207">
    <property type="protein sequence ID" value="RFN48500.1"/>
    <property type="molecule type" value="Genomic_DNA"/>
</dbReference>
<dbReference type="PROSITE" id="PS50088">
    <property type="entry name" value="ANK_REPEAT"/>
    <property type="match status" value="2"/>
</dbReference>
<evidence type="ECO:0008006" key="6">
    <source>
        <dbReference type="Google" id="ProtNLM"/>
    </source>
</evidence>
<evidence type="ECO:0000313" key="4">
    <source>
        <dbReference type="EMBL" id="RFN48500.1"/>
    </source>
</evidence>
<organism evidence="4 5">
    <name type="scientific">Fusarium flagelliforme</name>
    <dbReference type="NCBI Taxonomy" id="2675880"/>
    <lineage>
        <taxon>Eukaryota</taxon>
        <taxon>Fungi</taxon>
        <taxon>Dikarya</taxon>
        <taxon>Ascomycota</taxon>
        <taxon>Pezizomycotina</taxon>
        <taxon>Sordariomycetes</taxon>
        <taxon>Hypocreomycetidae</taxon>
        <taxon>Hypocreales</taxon>
        <taxon>Nectriaceae</taxon>
        <taxon>Fusarium</taxon>
        <taxon>Fusarium incarnatum-equiseti species complex</taxon>
    </lineage>
</organism>
<dbReference type="Pfam" id="PF13637">
    <property type="entry name" value="Ank_4"/>
    <property type="match status" value="1"/>
</dbReference>
<feature type="repeat" description="ANK" evidence="3">
    <location>
        <begin position="347"/>
        <end position="376"/>
    </location>
</feature>
<comment type="caution">
    <text evidence="4">The sequence shown here is derived from an EMBL/GenBank/DDBJ whole genome shotgun (WGS) entry which is preliminary data.</text>
</comment>
<dbReference type="PANTHER" id="PTHR24189:SF50">
    <property type="entry name" value="ANKYRIN REPEAT AND SOCS BOX PROTEIN 2"/>
    <property type="match status" value="1"/>
</dbReference>
<feature type="repeat" description="ANK" evidence="3">
    <location>
        <begin position="642"/>
        <end position="674"/>
    </location>
</feature>
<dbReference type="InterPro" id="IPR050745">
    <property type="entry name" value="Multifunctional_regulatory"/>
</dbReference>
<evidence type="ECO:0000256" key="2">
    <source>
        <dbReference type="ARBA" id="ARBA00023043"/>
    </source>
</evidence>
<reference evidence="4 5" key="1">
    <citation type="journal article" date="2018" name="PLoS Pathog.">
        <title>Evolution of structural diversity of trichothecenes, a family of toxins produced by plant pathogenic and entomopathogenic fungi.</title>
        <authorList>
            <person name="Proctor R.H."/>
            <person name="McCormick S.P."/>
            <person name="Kim H.S."/>
            <person name="Cardoza R.E."/>
            <person name="Stanley A.M."/>
            <person name="Lindo L."/>
            <person name="Kelly A."/>
            <person name="Brown D.W."/>
            <person name="Lee T."/>
            <person name="Vaughan M.M."/>
            <person name="Alexander N.J."/>
            <person name="Busman M."/>
            <person name="Gutierrez S."/>
        </authorList>
    </citation>
    <scope>NUCLEOTIDE SEQUENCE [LARGE SCALE GENOMIC DNA]</scope>
    <source>
        <strain evidence="4 5">NRRL 13405</strain>
    </source>
</reference>
<dbReference type="PANTHER" id="PTHR24189">
    <property type="entry name" value="MYOTROPHIN"/>
    <property type="match status" value="1"/>
</dbReference>
<gene>
    <name evidence="4" type="ORF">FIE12Z_7246</name>
</gene>
<evidence type="ECO:0000313" key="5">
    <source>
        <dbReference type="Proteomes" id="UP000265631"/>
    </source>
</evidence>
<dbReference type="Proteomes" id="UP000265631">
    <property type="component" value="Unassembled WGS sequence"/>
</dbReference>
<keyword evidence="5" id="KW-1185">Reference proteome</keyword>
<keyword evidence="1" id="KW-0677">Repeat</keyword>
<dbReference type="Pfam" id="PF00023">
    <property type="entry name" value="Ank"/>
    <property type="match status" value="2"/>
</dbReference>
<dbReference type="AlphaFoldDB" id="A0A395ML24"/>
<sequence>MRTQLDSLYDVETFRQQALSIADGIYFPLSKAGNSEGDSTPSSWFRAVCQMKAPSEALDYSLLAFCATQIRLSGETRISYDETVELYNQAISKVISILNSPSIGNSDQSLAAIVMLSTCELFLFHASTSWNAHAQGISAILRNRAVYGTHSQSWVDLCRRLCVICVIQAMVQKRPLLLEPYVWRQHISPPTEVTFTGLLDLTIDLPSIMASAHELLQGDVDSVDLPFYINILLQKYHDLDNWRIQYQERTWAESKIPVYWSVPARASNPVDTSDEEKLFPFALIFSSMGAARHKSTADRARNSFKGQDSEYPLHTSICINDLANLQHVLAFPEAVYLLKSGDGCWGTPLHLAVHLDSIEVANILLQAGADVIAGSSEHELRLSPLALAAREGNKRLLWLFWKHLHSKPFTNDMKELEMCLFQAAMNGQVPILRALLGWWEWTAKTKNDVLLWSARSWKFYSTELLLSDLSFDQRTMDEALGCAVAFKPLLASKLIDYNGDDYVQQQLLIALLIDAGADPNGDTYGEPFIIIAARHIDLVGALKVLLEKGADPNASNHEGKTALHFLALPTAMHQSGPPVRINETAIRLLRSHGASVHEGDTEAGATPLHAAALGSNLKVLQLYISSWSIEDKSKALRTKNRYGETLLHYAAAGAKCDIAEFLISQGIDVNGIGETDWTPLHYALTPIKEGSHLNSRVKSTSEATKMAKLLLSHGADPLSVRAEG</sequence>
<dbReference type="PRINTS" id="PR01415">
    <property type="entry name" value="ANKYRIN"/>
</dbReference>
<dbReference type="InterPro" id="IPR036770">
    <property type="entry name" value="Ankyrin_rpt-contain_sf"/>
</dbReference>
<evidence type="ECO:0000256" key="3">
    <source>
        <dbReference type="PROSITE-ProRule" id="PRU00023"/>
    </source>
</evidence>
<dbReference type="InterPro" id="IPR002110">
    <property type="entry name" value="Ankyrin_rpt"/>
</dbReference>
<proteinExistence type="predicted"/>
<keyword evidence="2 3" id="KW-0040">ANK repeat</keyword>
<dbReference type="PROSITE" id="PS50297">
    <property type="entry name" value="ANK_REP_REGION"/>
    <property type="match status" value="2"/>
</dbReference>
<dbReference type="SMART" id="SM00248">
    <property type="entry name" value="ANK"/>
    <property type="match status" value="6"/>
</dbReference>
<dbReference type="Pfam" id="PF12796">
    <property type="entry name" value="Ank_2"/>
    <property type="match status" value="1"/>
</dbReference>
<accession>A0A395ML24</accession>
<name>A0A395ML24_9HYPO</name>
<dbReference type="SUPFAM" id="SSF48403">
    <property type="entry name" value="Ankyrin repeat"/>
    <property type="match status" value="2"/>
</dbReference>
<dbReference type="Gene3D" id="1.25.40.20">
    <property type="entry name" value="Ankyrin repeat-containing domain"/>
    <property type="match status" value="3"/>
</dbReference>
<evidence type="ECO:0000256" key="1">
    <source>
        <dbReference type="ARBA" id="ARBA00022737"/>
    </source>
</evidence>